<dbReference type="Pfam" id="PF13442">
    <property type="entry name" value="Cytochrome_CBB3"/>
    <property type="match status" value="1"/>
</dbReference>
<dbReference type="Gene3D" id="1.10.760.10">
    <property type="entry name" value="Cytochrome c-like domain"/>
    <property type="match status" value="1"/>
</dbReference>
<dbReference type="Pfam" id="PF07995">
    <property type="entry name" value="GSDH"/>
    <property type="match status" value="1"/>
</dbReference>
<evidence type="ECO:0000313" key="7">
    <source>
        <dbReference type="Proteomes" id="UP000602057"/>
    </source>
</evidence>
<dbReference type="SUPFAM" id="SSF46626">
    <property type="entry name" value="Cytochrome c"/>
    <property type="match status" value="1"/>
</dbReference>
<organism evidence="6 7">
    <name type="scientific">Aestuariibaculum suncheonense</name>
    <dbReference type="NCBI Taxonomy" id="1028745"/>
    <lineage>
        <taxon>Bacteria</taxon>
        <taxon>Pseudomonadati</taxon>
        <taxon>Bacteroidota</taxon>
        <taxon>Flavobacteriia</taxon>
        <taxon>Flavobacteriales</taxon>
        <taxon>Flavobacteriaceae</taxon>
    </lineage>
</organism>
<keyword evidence="2 4" id="KW-0479">Metal-binding</keyword>
<accession>A0A8J6QFW9</accession>
<dbReference type="PANTHER" id="PTHR19328">
    <property type="entry name" value="HEDGEHOG-INTERACTING PROTEIN"/>
    <property type="match status" value="1"/>
</dbReference>
<protein>
    <submittedName>
        <fullName evidence="6">PQQ-dependent sugar dehydrogenase</fullName>
    </submittedName>
</protein>
<dbReference type="InterPro" id="IPR011041">
    <property type="entry name" value="Quinoprot_gluc/sorb_DH_b-prop"/>
</dbReference>
<dbReference type="AlphaFoldDB" id="A0A8J6QFW9"/>
<keyword evidence="1 4" id="KW-0349">Heme</keyword>
<dbReference type="InterPro" id="IPR012938">
    <property type="entry name" value="Glc/Sorbosone_DH"/>
</dbReference>
<evidence type="ECO:0000313" key="6">
    <source>
        <dbReference type="EMBL" id="MBD0835407.1"/>
    </source>
</evidence>
<evidence type="ECO:0000259" key="5">
    <source>
        <dbReference type="PROSITE" id="PS51007"/>
    </source>
</evidence>
<evidence type="ECO:0000256" key="1">
    <source>
        <dbReference type="ARBA" id="ARBA00022617"/>
    </source>
</evidence>
<dbReference type="EMBL" id="JACVXC010000002">
    <property type="protein sequence ID" value="MBD0835407.1"/>
    <property type="molecule type" value="Genomic_DNA"/>
</dbReference>
<dbReference type="PROSITE" id="PS51007">
    <property type="entry name" value="CYTC"/>
    <property type="match status" value="1"/>
</dbReference>
<dbReference type="InterPro" id="IPR036909">
    <property type="entry name" value="Cyt_c-like_dom_sf"/>
</dbReference>
<gene>
    <name evidence="6" type="ORF">ICJ84_08170</name>
</gene>
<feature type="domain" description="Cytochrome c" evidence="5">
    <location>
        <begin position="402"/>
        <end position="481"/>
    </location>
</feature>
<reference evidence="6" key="2">
    <citation type="submission" date="2020-09" db="EMBL/GenBank/DDBJ databases">
        <authorList>
            <person name="Wu Z."/>
        </authorList>
    </citation>
    <scope>NUCLEOTIDE SEQUENCE</scope>
    <source>
        <strain evidence="6">SC17</strain>
    </source>
</reference>
<dbReference type="PROSITE" id="PS51257">
    <property type="entry name" value="PROKAR_LIPOPROTEIN"/>
    <property type="match status" value="1"/>
</dbReference>
<comment type="caution">
    <text evidence="6">The sequence shown here is derived from an EMBL/GenBank/DDBJ whole genome shotgun (WGS) entry which is preliminary data.</text>
</comment>
<evidence type="ECO:0000256" key="3">
    <source>
        <dbReference type="ARBA" id="ARBA00023004"/>
    </source>
</evidence>
<keyword evidence="3 4" id="KW-0408">Iron</keyword>
<evidence type="ECO:0000256" key="4">
    <source>
        <dbReference type="PROSITE-ProRule" id="PRU00433"/>
    </source>
</evidence>
<dbReference type="SUPFAM" id="SSF50952">
    <property type="entry name" value="Soluble quinoprotein glucose dehydrogenase"/>
    <property type="match status" value="1"/>
</dbReference>
<reference evidence="6" key="1">
    <citation type="journal article" date="2013" name="Int. J. Syst. Evol. Microbiol.">
        <title>Aestuariibaculum suncheonense gen. nov., sp. nov., a marine bacterium of the family Flavobacteriaceae isolated from a tidal flat and emended descriptions of the genera Gaetbulibacter and Tamlana.</title>
        <authorList>
            <person name="Jeong S.H."/>
            <person name="Park M.S."/>
            <person name="Jin H.M."/>
            <person name="Lee K."/>
            <person name="Park W."/>
            <person name="Jeon C.O."/>
        </authorList>
    </citation>
    <scope>NUCLEOTIDE SEQUENCE</scope>
    <source>
        <strain evidence="6">SC17</strain>
    </source>
</reference>
<evidence type="ECO:0000256" key="2">
    <source>
        <dbReference type="ARBA" id="ARBA00022723"/>
    </source>
</evidence>
<dbReference type="GO" id="GO:0009055">
    <property type="term" value="F:electron transfer activity"/>
    <property type="evidence" value="ECO:0007669"/>
    <property type="project" value="InterPro"/>
</dbReference>
<dbReference type="GO" id="GO:0046872">
    <property type="term" value="F:metal ion binding"/>
    <property type="evidence" value="ECO:0007669"/>
    <property type="project" value="UniProtKB-KW"/>
</dbReference>
<sequence length="497" mass="56090">MKNSLIVSTIIGLSIILSSCNTKTKRFSKVIDNNIQLESTVLSISVVADSLNVPWEILWGPDDCIWITEQKGVISRINPINGDKKKMLTIPQVWMKRTSGLLGMAVHPNQKENPYVFVNYTLEKEGECFSRLERYTFYKDTLMQPKIIFEIPAGTGHNGSRLTFSRNLQFLYWATGDAAKDGNAQDEKSLNGKILRMNLNGEIPQDNPTKDSYVWASGLRNVQGLVDASNNNLYASDHGDAIEDEVNLILPNGNYGWDVIEGFHDQDNEKEYAELHKNVEPMYSWTPTIAPAGLDYYSSNKIPEWKNSLLLTTLKGKSLRVLKLNQSGLEIVNEEIYLEDVYGRIRDLCVSPEGDIYISTSNHDWNPMSKPHSTDDRILKITTVEKAVKVPLRQKETELDALKQNTGEILYEKYCAACHKQDGNGIKEVYPSLIGSSIVQDKKALISLVLKGSDNDISMPSFKFLTNEEVGKVLTYVRNSFENKGDSVVEEDIEKFR</sequence>
<keyword evidence="7" id="KW-1185">Reference proteome</keyword>
<dbReference type="InterPro" id="IPR009056">
    <property type="entry name" value="Cyt_c-like_dom"/>
</dbReference>
<dbReference type="GO" id="GO:0020037">
    <property type="term" value="F:heme binding"/>
    <property type="evidence" value="ECO:0007669"/>
    <property type="project" value="InterPro"/>
</dbReference>
<dbReference type="RefSeq" id="WP_188215882.1">
    <property type="nucleotide sequence ID" value="NZ_BAABGH010000010.1"/>
</dbReference>
<dbReference type="PANTHER" id="PTHR19328:SF13">
    <property type="entry name" value="HIPL1 PROTEIN"/>
    <property type="match status" value="1"/>
</dbReference>
<dbReference type="Proteomes" id="UP000602057">
    <property type="component" value="Unassembled WGS sequence"/>
</dbReference>
<proteinExistence type="predicted"/>
<dbReference type="Gene3D" id="2.120.10.30">
    <property type="entry name" value="TolB, C-terminal domain"/>
    <property type="match status" value="1"/>
</dbReference>
<name>A0A8J6QFW9_9FLAO</name>
<dbReference type="InterPro" id="IPR011042">
    <property type="entry name" value="6-blade_b-propeller_TolB-like"/>
</dbReference>